<dbReference type="EMBL" id="CM039428">
    <property type="protein sequence ID" value="KAI4352334.1"/>
    <property type="molecule type" value="Genomic_DNA"/>
</dbReference>
<evidence type="ECO:0000313" key="2">
    <source>
        <dbReference type="Proteomes" id="UP000828941"/>
    </source>
</evidence>
<sequence>MVLVKLSKINIETTFDGFINWPCLIDAHFFSSETVTEQLPIGVLEMDSGGADHEASASLGGVNENSEGVSSSGEVIGDLGTASTMLTRLELFLECCSEKIVNLSLFMLNLETLESEFAEAYAMEKDYMGTDCTEKGMEFDLLSGIFDAEITELDSLLVTLKHDITDLRERISSCKHLGETFMAMQEKLSGSERYLKQSEEQFAEIKMQSANFQRASSCFKRVENSGSGEEGAIMREDDEKQNLNAEIKMQTTEQQRRILRMLEKSLASEMDLEKNLNDSRQIEGELKLRILSLEEELVHMEEEATDFWGKWVEADNTNEVLFGISRDLLGRLQITQFNLNGLSKRESELRAKLEEYEFQLKNAKSSAYASHEKYNVLCSEVRSKNNLTEQLKEHVSEAESRATTAEAQCKQLRETNAELIQELAVLNDGASERVDSLKKQLKESAVQLQHALASEEASQEKQSMLYSTIRDMENVIMDLKSKVSKAENLADSAEEKCIILSESNAELNEELSFLRNRLECLEGSLHQMEEAKVATAKDIGLRTKGFKNLVTQLAFERERLSKQISSLAIENKILVVKLKQTYKAPCLGTNGFSGDSGFSAKEIKVSETSPTGHEVDGASKNFSASDNEEKFADSKPDVGTVRRIDVGVLNVKNLLIAVLVLLVSAVAYLFQQQKF</sequence>
<name>A0ACB9PU55_BAUVA</name>
<evidence type="ECO:0000313" key="1">
    <source>
        <dbReference type="EMBL" id="KAI4352334.1"/>
    </source>
</evidence>
<keyword evidence="2" id="KW-1185">Reference proteome</keyword>
<accession>A0ACB9PU55</accession>
<dbReference type="Proteomes" id="UP000828941">
    <property type="component" value="Chromosome 3"/>
</dbReference>
<proteinExistence type="predicted"/>
<organism evidence="1 2">
    <name type="scientific">Bauhinia variegata</name>
    <name type="common">Purple orchid tree</name>
    <name type="synonym">Phanera variegata</name>
    <dbReference type="NCBI Taxonomy" id="167791"/>
    <lineage>
        <taxon>Eukaryota</taxon>
        <taxon>Viridiplantae</taxon>
        <taxon>Streptophyta</taxon>
        <taxon>Embryophyta</taxon>
        <taxon>Tracheophyta</taxon>
        <taxon>Spermatophyta</taxon>
        <taxon>Magnoliopsida</taxon>
        <taxon>eudicotyledons</taxon>
        <taxon>Gunneridae</taxon>
        <taxon>Pentapetalae</taxon>
        <taxon>rosids</taxon>
        <taxon>fabids</taxon>
        <taxon>Fabales</taxon>
        <taxon>Fabaceae</taxon>
        <taxon>Cercidoideae</taxon>
        <taxon>Cercideae</taxon>
        <taxon>Bauhiniinae</taxon>
        <taxon>Bauhinia</taxon>
    </lineage>
</organism>
<protein>
    <submittedName>
        <fullName evidence="1">Uncharacterized protein</fullName>
    </submittedName>
</protein>
<gene>
    <name evidence="1" type="ORF">L6164_006597</name>
</gene>
<reference evidence="1 2" key="1">
    <citation type="journal article" date="2022" name="DNA Res.">
        <title>Chromosomal-level genome assembly of the orchid tree Bauhinia variegata (Leguminosae; Cercidoideae) supports the allotetraploid origin hypothesis of Bauhinia.</title>
        <authorList>
            <person name="Zhong Y."/>
            <person name="Chen Y."/>
            <person name="Zheng D."/>
            <person name="Pang J."/>
            <person name="Liu Y."/>
            <person name="Luo S."/>
            <person name="Meng S."/>
            <person name="Qian L."/>
            <person name="Wei D."/>
            <person name="Dai S."/>
            <person name="Zhou R."/>
        </authorList>
    </citation>
    <scope>NUCLEOTIDE SEQUENCE [LARGE SCALE GENOMIC DNA]</scope>
    <source>
        <strain evidence="1">BV-YZ2020</strain>
    </source>
</reference>
<comment type="caution">
    <text evidence="1">The sequence shown here is derived from an EMBL/GenBank/DDBJ whole genome shotgun (WGS) entry which is preliminary data.</text>
</comment>